<accession>A0ABY4C658</accession>
<keyword evidence="1" id="KW-1133">Transmembrane helix</keyword>
<evidence type="ECO:0000313" key="2">
    <source>
        <dbReference type="EMBL" id="UOF00456.1"/>
    </source>
</evidence>
<evidence type="ECO:0000313" key="3">
    <source>
        <dbReference type="Proteomes" id="UP000830116"/>
    </source>
</evidence>
<evidence type="ECO:0000256" key="1">
    <source>
        <dbReference type="SAM" id="Phobius"/>
    </source>
</evidence>
<sequence length="123" mass="13507">MTPQKWTSVLLATLVIFTSQASYSQTDRTLKRNVAIVLFSSLGGAILGLSTLSFYGEPQEHTDNITIGALLGFASGVGYVSYLASRPAPPKYEYSQVFDLDQKSRRAVAFAKAPQIVQFSYEF</sequence>
<keyword evidence="1" id="KW-0472">Membrane</keyword>
<proteinExistence type="predicted"/>
<keyword evidence="1" id="KW-0812">Transmembrane</keyword>
<protein>
    <submittedName>
        <fullName evidence="2">Uncharacterized protein</fullName>
    </submittedName>
</protein>
<keyword evidence="3" id="KW-1185">Reference proteome</keyword>
<reference evidence="2" key="1">
    <citation type="submission" date="2022-03" db="EMBL/GenBank/DDBJ databases">
        <title>Genome Identification and Characterization of new species Bdellovibrio reynosense LBG001 sp. nov. from a Mexico soil sample.</title>
        <authorList>
            <person name="Camilli A."/>
            <person name="Ajao Y."/>
            <person name="Guo X."/>
        </authorList>
    </citation>
    <scope>NUCLEOTIDE SEQUENCE</scope>
    <source>
        <strain evidence="2">LBG001</strain>
    </source>
</reference>
<gene>
    <name evidence="2" type="ORF">MNR06_12180</name>
</gene>
<feature type="transmembrane region" description="Helical" evidence="1">
    <location>
        <begin position="67"/>
        <end position="85"/>
    </location>
</feature>
<dbReference type="EMBL" id="CP093442">
    <property type="protein sequence ID" value="UOF00456.1"/>
    <property type="molecule type" value="Genomic_DNA"/>
</dbReference>
<feature type="transmembrane region" description="Helical" evidence="1">
    <location>
        <begin position="34"/>
        <end position="55"/>
    </location>
</feature>
<dbReference type="Proteomes" id="UP000830116">
    <property type="component" value="Chromosome"/>
</dbReference>
<organism evidence="2 3">
    <name type="scientific">Bdellovibrio reynosensis</name>
    <dbReference type="NCBI Taxonomy" id="2835041"/>
    <lineage>
        <taxon>Bacteria</taxon>
        <taxon>Pseudomonadati</taxon>
        <taxon>Bdellovibrionota</taxon>
        <taxon>Bdellovibrionia</taxon>
        <taxon>Bdellovibrionales</taxon>
        <taxon>Pseudobdellovibrionaceae</taxon>
        <taxon>Bdellovibrio</taxon>
    </lineage>
</organism>
<name>A0ABY4C658_9BACT</name>
<dbReference type="RefSeq" id="WP_243536416.1">
    <property type="nucleotide sequence ID" value="NZ_CP093442.1"/>
</dbReference>